<proteinExistence type="predicted"/>
<evidence type="ECO:0000313" key="2">
    <source>
        <dbReference type="EMBL" id="KAG2565149.1"/>
    </source>
</evidence>
<organism evidence="2 3">
    <name type="scientific">Panicum virgatum</name>
    <name type="common">Blackwell switchgrass</name>
    <dbReference type="NCBI Taxonomy" id="38727"/>
    <lineage>
        <taxon>Eukaryota</taxon>
        <taxon>Viridiplantae</taxon>
        <taxon>Streptophyta</taxon>
        <taxon>Embryophyta</taxon>
        <taxon>Tracheophyta</taxon>
        <taxon>Spermatophyta</taxon>
        <taxon>Magnoliopsida</taxon>
        <taxon>Liliopsida</taxon>
        <taxon>Poales</taxon>
        <taxon>Poaceae</taxon>
        <taxon>PACMAD clade</taxon>
        <taxon>Panicoideae</taxon>
        <taxon>Panicodae</taxon>
        <taxon>Paniceae</taxon>
        <taxon>Panicinae</taxon>
        <taxon>Panicum</taxon>
        <taxon>Panicum sect. Hiantes</taxon>
    </lineage>
</organism>
<feature type="region of interest" description="Disordered" evidence="1">
    <location>
        <begin position="67"/>
        <end position="114"/>
    </location>
</feature>
<keyword evidence="3" id="KW-1185">Reference proteome</keyword>
<comment type="caution">
    <text evidence="2">The sequence shown here is derived from an EMBL/GenBank/DDBJ whole genome shotgun (WGS) entry which is preliminary data.</text>
</comment>
<accession>A0A8T0PXL8</accession>
<evidence type="ECO:0000313" key="3">
    <source>
        <dbReference type="Proteomes" id="UP000823388"/>
    </source>
</evidence>
<feature type="compositionally biased region" description="Basic residues" evidence="1">
    <location>
        <begin position="89"/>
        <end position="98"/>
    </location>
</feature>
<name>A0A8T0PXL8_PANVG</name>
<protein>
    <submittedName>
        <fullName evidence="2">Uncharacterized protein</fullName>
    </submittedName>
</protein>
<dbReference type="EMBL" id="CM029050">
    <property type="protein sequence ID" value="KAG2565149.1"/>
    <property type="molecule type" value="Genomic_DNA"/>
</dbReference>
<gene>
    <name evidence="2" type="ORF">PVAP13_7NG349300</name>
</gene>
<evidence type="ECO:0000256" key="1">
    <source>
        <dbReference type="SAM" id="MobiDB-lite"/>
    </source>
</evidence>
<reference evidence="2" key="1">
    <citation type="submission" date="2020-05" db="EMBL/GenBank/DDBJ databases">
        <title>WGS assembly of Panicum virgatum.</title>
        <authorList>
            <person name="Lovell J.T."/>
            <person name="Jenkins J."/>
            <person name="Shu S."/>
            <person name="Juenger T.E."/>
            <person name="Schmutz J."/>
        </authorList>
    </citation>
    <scope>NUCLEOTIDE SEQUENCE</scope>
    <source>
        <strain evidence="2">AP13</strain>
    </source>
</reference>
<dbReference type="Proteomes" id="UP000823388">
    <property type="component" value="Chromosome 7N"/>
</dbReference>
<dbReference type="AlphaFoldDB" id="A0A8T0PXL8"/>
<sequence>MHVRCMHRCMAPVQMLIKINKHGGTPATSMAAGRNFSSVMPAATATIPLGGECGKPGSPRTTAMRRRFRRRRQARQSAYGGHGNDSGRRRMRRARQPHIVRPGDDPLHFVSSPI</sequence>